<name>A0A2S2DTI4_9BACT</name>
<protein>
    <recommendedName>
        <fullName evidence="1">ThuA-like domain-containing protein</fullName>
    </recommendedName>
</protein>
<gene>
    <name evidence="2" type="ORF">HME7025_00738</name>
</gene>
<dbReference type="EMBL" id="CP029346">
    <property type="protein sequence ID" value="AWL08609.1"/>
    <property type="molecule type" value="Genomic_DNA"/>
</dbReference>
<dbReference type="InterPro" id="IPR029010">
    <property type="entry name" value="ThuA-like"/>
</dbReference>
<dbReference type="OrthoDB" id="189183at2"/>
<dbReference type="Gene3D" id="3.40.50.880">
    <property type="match status" value="1"/>
</dbReference>
<evidence type="ECO:0000259" key="1">
    <source>
        <dbReference type="Pfam" id="PF06283"/>
    </source>
</evidence>
<reference evidence="3" key="1">
    <citation type="submission" date="2018-05" db="EMBL/GenBank/DDBJ databases">
        <title>Pseudarcicella sp. HME7025 Genome sequencing and assembly.</title>
        <authorList>
            <person name="Kim H."/>
            <person name="Kang H."/>
            <person name="Joh K."/>
        </authorList>
    </citation>
    <scope>NUCLEOTIDE SEQUENCE [LARGE SCALE GENOMIC DNA]</scope>
    <source>
        <strain evidence="3">HME7025</strain>
    </source>
</reference>
<sequence>MKFNHRIGLIVLLQICLFSITCWGIIPPLKEKSKDKRPLIVFVAGDHEYSGESTLPLLADILEKNYGFRTKVLKSYPDQNAEKNIPGLEVLAEADLAVFFLRWRLLPADQVAMIDAYVKSGKPVMGFRTTTHSFNYPKGDPLESYNAWAETTFGAPPGWGGKSKHTHYGHNASTDASVIPSASKHPILTGVAPNFHVRSWLYRVLPDYPVKGTEWLIMGKAVNPDKTAEDQPIAWTWVNPYKGRVFFTTMGHPEDFSVEAFQRLIVNAIHWELGKKVPKNWAGKLDINIPYRGMK</sequence>
<dbReference type="AlphaFoldDB" id="A0A2S2DTI4"/>
<dbReference type="Pfam" id="PF06283">
    <property type="entry name" value="ThuA"/>
    <property type="match status" value="1"/>
</dbReference>
<dbReference type="InterPro" id="IPR029062">
    <property type="entry name" value="Class_I_gatase-like"/>
</dbReference>
<evidence type="ECO:0000313" key="2">
    <source>
        <dbReference type="EMBL" id="AWL08609.1"/>
    </source>
</evidence>
<accession>A0A2S2DTI4</accession>
<dbReference type="Proteomes" id="UP000245468">
    <property type="component" value="Chromosome"/>
</dbReference>
<keyword evidence="3" id="KW-1185">Reference proteome</keyword>
<dbReference type="KEGG" id="psez:HME7025_00738"/>
<evidence type="ECO:0000313" key="3">
    <source>
        <dbReference type="Proteomes" id="UP000245468"/>
    </source>
</evidence>
<dbReference type="SUPFAM" id="SSF52317">
    <property type="entry name" value="Class I glutamine amidotransferase-like"/>
    <property type="match status" value="1"/>
</dbReference>
<proteinExistence type="predicted"/>
<dbReference type="RefSeq" id="WP_109322349.1">
    <property type="nucleotide sequence ID" value="NZ_CP029346.1"/>
</dbReference>
<feature type="domain" description="ThuA-like" evidence="1">
    <location>
        <begin position="51"/>
        <end position="271"/>
    </location>
</feature>
<organism evidence="2 3">
    <name type="scientific">Aquirufa nivalisilvae</name>
    <dbReference type="NCBI Taxonomy" id="2516557"/>
    <lineage>
        <taxon>Bacteria</taxon>
        <taxon>Pseudomonadati</taxon>
        <taxon>Bacteroidota</taxon>
        <taxon>Cytophagia</taxon>
        <taxon>Cytophagales</taxon>
        <taxon>Flectobacillaceae</taxon>
        <taxon>Aquirufa</taxon>
    </lineage>
</organism>